<evidence type="ECO:0000313" key="5">
    <source>
        <dbReference type="Proteomes" id="UP001238179"/>
    </source>
</evidence>
<protein>
    <recommendedName>
        <fullName evidence="3">Outer membrane protein beta-barrel domain-containing protein</fullName>
    </recommendedName>
</protein>
<feature type="signal peptide" evidence="2">
    <location>
        <begin position="1"/>
        <end position="22"/>
    </location>
</feature>
<name>A0AA48K8V5_9BACT</name>
<sequence length="167" mass="17406">MKISGLFCATALTLACGSWASAAEPVFGVQGALAFPVNDLTDAANLGLQVGGHGRWDFGGGHGLMGRADITIFGSKDGVNTTSYGLGADYTWHPDRNRRGVYLLGGVSLVSYSLSGHGHSDSKTALGLDLGVGYDLDRHVGLQARYTTHNVDSVTLAALNLGVTYSF</sequence>
<dbReference type="InterPro" id="IPR011250">
    <property type="entry name" value="OMP/PagP_B-barrel"/>
</dbReference>
<evidence type="ECO:0000256" key="1">
    <source>
        <dbReference type="ARBA" id="ARBA00022729"/>
    </source>
</evidence>
<dbReference type="AlphaFoldDB" id="A0AA48K8V5"/>
<keyword evidence="5" id="KW-1185">Reference proteome</keyword>
<evidence type="ECO:0000313" key="4">
    <source>
        <dbReference type="EMBL" id="BDU72741.1"/>
    </source>
</evidence>
<dbReference type="SUPFAM" id="SSF56925">
    <property type="entry name" value="OMPA-like"/>
    <property type="match status" value="1"/>
</dbReference>
<evidence type="ECO:0000259" key="3">
    <source>
        <dbReference type="Pfam" id="PF13505"/>
    </source>
</evidence>
<organism evidence="4 5">
    <name type="scientific">Mesoterricola silvestris</name>
    <dbReference type="NCBI Taxonomy" id="2927979"/>
    <lineage>
        <taxon>Bacteria</taxon>
        <taxon>Pseudomonadati</taxon>
        <taxon>Acidobacteriota</taxon>
        <taxon>Holophagae</taxon>
        <taxon>Holophagales</taxon>
        <taxon>Holophagaceae</taxon>
        <taxon>Mesoterricola</taxon>
    </lineage>
</organism>
<dbReference type="KEGG" id="msil:METEAL_19150"/>
<reference evidence="5" key="1">
    <citation type="journal article" date="2023" name="Int. J. Syst. Evol. Microbiol.">
        <title>Mesoterricola silvestris gen. nov., sp. nov., Mesoterricola sediminis sp. nov., Geothrix oryzae sp. nov., Geothrix edaphica sp. nov., Geothrix rubra sp. nov., and Geothrix limicola sp. nov., six novel members of Acidobacteriota isolated from soils.</title>
        <authorList>
            <person name="Itoh H."/>
            <person name="Sugisawa Y."/>
            <person name="Mise K."/>
            <person name="Xu Z."/>
            <person name="Kuniyasu M."/>
            <person name="Ushijima N."/>
            <person name="Kawano K."/>
            <person name="Kobayashi E."/>
            <person name="Shiratori Y."/>
            <person name="Masuda Y."/>
            <person name="Senoo K."/>
        </authorList>
    </citation>
    <scope>NUCLEOTIDE SEQUENCE [LARGE SCALE GENOMIC DNA]</scope>
    <source>
        <strain evidence="5">W79</strain>
    </source>
</reference>
<gene>
    <name evidence="4" type="ORF">METEAL_19150</name>
</gene>
<proteinExistence type="predicted"/>
<dbReference type="Pfam" id="PF13505">
    <property type="entry name" value="OMP_b-brl"/>
    <property type="match status" value="1"/>
</dbReference>
<keyword evidence="1 2" id="KW-0732">Signal</keyword>
<feature type="chain" id="PRO_5041468341" description="Outer membrane protein beta-barrel domain-containing protein" evidence="2">
    <location>
        <begin position="23"/>
        <end position="167"/>
    </location>
</feature>
<dbReference type="PROSITE" id="PS51257">
    <property type="entry name" value="PROKAR_LIPOPROTEIN"/>
    <property type="match status" value="1"/>
</dbReference>
<feature type="domain" description="Outer membrane protein beta-barrel" evidence="3">
    <location>
        <begin position="9"/>
        <end position="167"/>
    </location>
</feature>
<dbReference type="InterPro" id="IPR027385">
    <property type="entry name" value="Beta-barrel_OMP"/>
</dbReference>
<accession>A0AA48K8V5</accession>
<evidence type="ECO:0000256" key="2">
    <source>
        <dbReference type="SAM" id="SignalP"/>
    </source>
</evidence>
<dbReference type="EMBL" id="AP027080">
    <property type="protein sequence ID" value="BDU72741.1"/>
    <property type="molecule type" value="Genomic_DNA"/>
</dbReference>
<dbReference type="Gene3D" id="2.40.160.20">
    <property type="match status" value="1"/>
</dbReference>
<dbReference type="Proteomes" id="UP001238179">
    <property type="component" value="Chromosome"/>
</dbReference>
<dbReference type="RefSeq" id="WP_316415654.1">
    <property type="nucleotide sequence ID" value="NZ_AP027080.1"/>
</dbReference>